<evidence type="ECO:0000313" key="2">
    <source>
        <dbReference type="Proteomes" id="UP000610960"/>
    </source>
</evidence>
<name>A0A830GZV9_9CREN</name>
<proteinExistence type="predicted"/>
<keyword evidence="2" id="KW-1185">Reference proteome</keyword>
<dbReference type="AlphaFoldDB" id="A0A830GZV9"/>
<organism evidence="1 2">
    <name type="scientific">Thermocladium modestius</name>
    <dbReference type="NCBI Taxonomy" id="62609"/>
    <lineage>
        <taxon>Archaea</taxon>
        <taxon>Thermoproteota</taxon>
        <taxon>Thermoprotei</taxon>
        <taxon>Thermoproteales</taxon>
        <taxon>Thermoproteaceae</taxon>
        <taxon>Thermocladium</taxon>
    </lineage>
</organism>
<sequence>MARKGEEIELCLVMHEVDIGVTKVDVINKFDDFYLCIPKVIIDYLSICNLYL</sequence>
<gene>
    <name evidence="1" type="ORF">GCM10007981_15030</name>
</gene>
<dbReference type="Proteomes" id="UP000610960">
    <property type="component" value="Unassembled WGS sequence"/>
</dbReference>
<reference evidence="1" key="2">
    <citation type="submission" date="2020-09" db="EMBL/GenBank/DDBJ databases">
        <authorList>
            <person name="Sun Q."/>
            <person name="Ohkuma M."/>
        </authorList>
    </citation>
    <scope>NUCLEOTIDE SEQUENCE</scope>
    <source>
        <strain evidence="1">JCM 10088</strain>
    </source>
</reference>
<evidence type="ECO:0000313" key="1">
    <source>
        <dbReference type="EMBL" id="GGP21791.1"/>
    </source>
</evidence>
<dbReference type="EMBL" id="BMNL01000003">
    <property type="protein sequence ID" value="GGP21791.1"/>
    <property type="molecule type" value="Genomic_DNA"/>
</dbReference>
<accession>A0A830GZV9</accession>
<comment type="caution">
    <text evidence="1">The sequence shown here is derived from an EMBL/GenBank/DDBJ whole genome shotgun (WGS) entry which is preliminary data.</text>
</comment>
<reference evidence="1" key="1">
    <citation type="journal article" date="2014" name="Int. J. Syst. Evol. Microbiol.">
        <title>Complete genome sequence of Corynebacterium casei LMG S-19264T (=DSM 44701T), isolated from a smear-ripened cheese.</title>
        <authorList>
            <consortium name="US DOE Joint Genome Institute (JGI-PGF)"/>
            <person name="Walter F."/>
            <person name="Albersmeier A."/>
            <person name="Kalinowski J."/>
            <person name="Ruckert C."/>
        </authorList>
    </citation>
    <scope>NUCLEOTIDE SEQUENCE</scope>
    <source>
        <strain evidence="1">JCM 10088</strain>
    </source>
</reference>
<protein>
    <submittedName>
        <fullName evidence="1">Uncharacterized protein</fullName>
    </submittedName>
</protein>